<protein>
    <submittedName>
        <fullName evidence="1">Uncharacterized protein</fullName>
    </submittedName>
</protein>
<evidence type="ECO:0000313" key="1">
    <source>
        <dbReference type="EMBL" id="KAH7927825.1"/>
    </source>
</evidence>
<evidence type="ECO:0000313" key="2">
    <source>
        <dbReference type="Proteomes" id="UP000790709"/>
    </source>
</evidence>
<dbReference type="Proteomes" id="UP000790709">
    <property type="component" value="Unassembled WGS sequence"/>
</dbReference>
<keyword evidence="2" id="KW-1185">Reference proteome</keyword>
<name>A0ACB8BPH3_9AGAM</name>
<sequence length="871" mass="97683">MAGAPHIIDVRFTRTDTVDFPNNIRHQIVQALSSDLNQKTLPTLLLYDERGLRLYDDITTEAPEYYLFGAEEDILKNYAPEIVQVMHHRAGGVVPGEVVLELGAGALRKTSHVLGALANSLSAITTSAPITYYALDLEERELARTLHQLSMSEVGATLLGKVETKGMLGTYESGLKFIAEGGLVGQDVVDGASSIPPERYRIGGSVRDSSPSSTTSSRTHSSERDSDLTSPSTPGANQPPLHILFLGSSLGNFNRGEDASFLRSLPLRPGSGDTLLLGLDHDNEPSEIETAYNDPKGLTREFIMNGLKAAGRALGAESMFDQDNWEYVNAYNQEKRRHEAYYKCTRTHSVDVPSSKDTLQFKLDELVQVEVSHKFSESDAFKLFTDANLRPIQRWKDSTSRYSLWLLERPPFMFPLLTSPEAPATVGLSTKFGVPSLQDWQNMWNAWDFVTLRMIPPAMLFQKPIDLRHICLFYLGHIPTFLDIHLSRLLEQPHTEPEEFKYIFERGIDPNVDDPTQCHAHSEVPKNDEDWPALSTILAFRTRVRERLANLYDDITSGRVQMTRKMGRVLFMTYEHEGFHAETLLYMLLQRAGTGTIAPPGFTPPPWESLSASWDAAAKPETPTVTIGATTVSLGIDDIESEDDDPVKSTEVAGHVFGWDNESPKRDVEVASFRIEWRPVTNGEFYEFYQGVGKGKVKLPASWVEYDGETRVRTLYGPVPMKIARNWPVLTSYDNLSVYASVKGGRIPTEPELRIFLDKFESGYEGGANIGFRNWHPVPATMGGERCAGKGHNGGVWEWTSTVFDKYDGFVSSRLYPGYSSDFFDQSHQVVIGGSYATIPRIAERRSVRNWYQRNYPYPWVSARVAYDVEE</sequence>
<dbReference type="EMBL" id="MU266361">
    <property type="protein sequence ID" value="KAH7927825.1"/>
    <property type="molecule type" value="Genomic_DNA"/>
</dbReference>
<proteinExistence type="predicted"/>
<reference evidence="1" key="1">
    <citation type="journal article" date="2021" name="New Phytol.">
        <title>Evolutionary innovations through gain and loss of genes in the ectomycorrhizal Boletales.</title>
        <authorList>
            <person name="Wu G."/>
            <person name="Miyauchi S."/>
            <person name="Morin E."/>
            <person name="Kuo A."/>
            <person name="Drula E."/>
            <person name="Varga T."/>
            <person name="Kohler A."/>
            <person name="Feng B."/>
            <person name="Cao Y."/>
            <person name="Lipzen A."/>
            <person name="Daum C."/>
            <person name="Hundley H."/>
            <person name="Pangilinan J."/>
            <person name="Johnson J."/>
            <person name="Barry K."/>
            <person name="LaButti K."/>
            <person name="Ng V."/>
            <person name="Ahrendt S."/>
            <person name="Min B."/>
            <person name="Choi I.G."/>
            <person name="Park H."/>
            <person name="Plett J.M."/>
            <person name="Magnuson J."/>
            <person name="Spatafora J.W."/>
            <person name="Nagy L.G."/>
            <person name="Henrissat B."/>
            <person name="Grigoriev I.V."/>
            <person name="Yang Z.L."/>
            <person name="Xu J."/>
            <person name="Martin F.M."/>
        </authorList>
    </citation>
    <scope>NUCLEOTIDE SEQUENCE</scope>
    <source>
        <strain evidence="1">KUC20120723A-06</strain>
    </source>
</reference>
<comment type="caution">
    <text evidence="1">The sequence shown here is derived from an EMBL/GenBank/DDBJ whole genome shotgun (WGS) entry which is preliminary data.</text>
</comment>
<accession>A0ACB8BPH3</accession>
<gene>
    <name evidence="1" type="ORF">BV22DRAFT_1006204</name>
</gene>
<organism evidence="1 2">
    <name type="scientific">Leucogyrophana mollusca</name>
    <dbReference type="NCBI Taxonomy" id="85980"/>
    <lineage>
        <taxon>Eukaryota</taxon>
        <taxon>Fungi</taxon>
        <taxon>Dikarya</taxon>
        <taxon>Basidiomycota</taxon>
        <taxon>Agaricomycotina</taxon>
        <taxon>Agaricomycetes</taxon>
        <taxon>Agaricomycetidae</taxon>
        <taxon>Boletales</taxon>
        <taxon>Boletales incertae sedis</taxon>
        <taxon>Leucogyrophana</taxon>
    </lineage>
</organism>